<dbReference type="Proteomes" id="UP001597519">
    <property type="component" value="Unassembled WGS sequence"/>
</dbReference>
<dbReference type="CDD" id="cd05013">
    <property type="entry name" value="SIS_RpiR"/>
    <property type="match status" value="1"/>
</dbReference>
<sequence length="284" mass="31629">MYSVMKHIKQQYPDMKNKERLIADYILGSKEKFRTSSIAKNAEAIGVSQASITNFSKKLGLKGLSQLKMELAKEETADRPEYTAALSSADTVKDTLDKALNNTVTALYNTRKTVDSLMIEKSCRILSGADEVMLFGIGGSRIPCEDLYLKLSRIGFRVDVPFDNHVALTKVANLKKNSAVILFSTSGRTKEIIDILNRTKEYGVTSILVTQNVNSIARNKADIVLSTSLEENNIRIGTMTARISQLYLVDVLFMQTAVQLGSDVFDKLTETHDAVQQYKVDKEK</sequence>
<dbReference type="SUPFAM" id="SSF53697">
    <property type="entry name" value="SIS domain"/>
    <property type="match status" value="1"/>
</dbReference>
<gene>
    <name evidence="6" type="ORF">ACFSX4_09010</name>
</gene>
<evidence type="ECO:0000256" key="1">
    <source>
        <dbReference type="ARBA" id="ARBA00023015"/>
    </source>
</evidence>
<accession>A0ABW5WUX9</accession>
<dbReference type="InterPro" id="IPR001347">
    <property type="entry name" value="SIS_dom"/>
</dbReference>
<dbReference type="PROSITE" id="PS51464">
    <property type="entry name" value="SIS"/>
    <property type="match status" value="1"/>
</dbReference>
<protein>
    <submittedName>
        <fullName evidence="6">MurR/RpiR family transcriptional regulator</fullName>
    </submittedName>
</protein>
<keyword evidence="7" id="KW-1185">Reference proteome</keyword>
<evidence type="ECO:0000259" key="4">
    <source>
        <dbReference type="PROSITE" id="PS51071"/>
    </source>
</evidence>
<dbReference type="InterPro" id="IPR046348">
    <property type="entry name" value="SIS_dom_sf"/>
</dbReference>
<dbReference type="PROSITE" id="PS51071">
    <property type="entry name" value="HTH_RPIR"/>
    <property type="match status" value="1"/>
</dbReference>
<organism evidence="6 7">
    <name type="scientific">Corticicoccus populi</name>
    <dbReference type="NCBI Taxonomy" id="1812821"/>
    <lineage>
        <taxon>Bacteria</taxon>
        <taxon>Bacillati</taxon>
        <taxon>Bacillota</taxon>
        <taxon>Bacilli</taxon>
        <taxon>Bacillales</taxon>
        <taxon>Staphylococcaceae</taxon>
        <taxon>Corticicoccus</taxon>
    </lineage>
</organism>
<comment type="caution">
    <text evidence="6">The sequence shown here is derived from an EMBL/GenBank/DDBJ whole genome shotgun (WGS) entry which is preliminary data.</text>
</comment>
<dbReference type="RefSeq" id="WP_377773788.1">
    <property type="nucleotide sequence ID" value="NZ_JBHUOQ010000003.1"/>
</dbReference>
<keyword evidence="2" id="KW-0238">DNA-binding</keyword>
<evidence type="ECO:0000256" key="2">
    <source>
        <dbReference type="ARBA" id="ARBA00023125"/>
    </source>
</evidence>
<evidence type="ECO:0000259" key="5">
    <source>
        <dbReference type="PROSITE" id="PS51464"/>
    </source>
</evidence>
<feature type="domain" description="HTH rpiR-type" evidence="4">
    <location>
        <begin position="2"/>
        <end position="78"/>
    </location>
</feature>
<reference evidence="7" key="1">
    <citation type="journal article" date="2019" name="Int. J. Syst. Evol. Microbiol.">
        <title>The Global Catalogue of Microorganisms (GCM) 10K type strain sequencing project: providing services to taxonomists for standard genome sequencing and annotation.</title>
        <authorList>
            <consortium name="The Broad Institute Genomics Platform"/>
            <consortium name="The Broad Institute Genome Sequencing Center for Infectious Disease"/>
            <person name="Wu L."/>
            <person name="Ma J."/>
        </authorList>
    </citation>
    <scope>NUCLEOTIDE SEQUENCE [LARGE SCALE GENOMIC DNA]</scope>
    <source>
        <strain evidence="7">KCTC 33575</strain>
    </source>
</reference>
<feature type="domain" description="SIS" evidence="5">
    <location>
        <begin position="122"/>
        <end position="262"/>
    </location>
</feature>
<proteinExistence type="predicted"/>
<dbReference type="InterPro" id="IPR036388">
    <property type="entry name" value="WH-like_DNA-bd_sf"/>
</dbReference>
<dbReference type="Pfam" id="PF01380">
    <property type="entry name" value="SIS"/>
    <property type="match status" value="1"/>
</dbReference>
<keyword evidence="1" id="KW-0805">Transcription regulation</keyword>
<dbReference type="InterPro" id="IPR009057">
    <property type="entry name" value="Homeodomain-like_sf"/>
</dbReference>
<dbReference type="PANTHER" id="PTHR30514:SF1">
    <property type="entry name" value="HTH-TYPE TRANSCRIPTIONAL REGULATOR HEXR-RELATED"/>
    <property type="match status" value="1"/>
</dbReference>
<dbReference type="Gene3D" id="1.10.10.10">
    <property type="entry name" value="Winged helix-like DNA-binding domain superfamily/Winged helix DNA-binding domain"/>
    <property type="match status" value="1"/>
</dbReference>
<dbReference type="Pfam" id="PF01418">
    <property type="entry name" value="HTH_6"/>
    <property type="match status" value="1"/>
</dbReference>
<dbReference type="EMBL" id="JBHUOQ010000003">
    <property type="protein sequence ID" value="MFD2830600.1"/>
    <property type="molecule type" value="Genomic_DNA"/>
</dbReference>
<dbReference type="SUPFAM" id="SSF46689">
    <property type="entry name" value="Homeodomain-like"/>
    <property type="match status" value="1"/>
</dbReference>
<dbReference type="PANTHER" id="PTHR30514">
    <property type="entry name" value="GLUCOKINASE"/>
    <property type="match status" value="1"/>
</dbReference>
<keyword evidence="3" id="KW-0804">Transcription</keyword>
<dbReference type="InterPro" id="IPR000281">
    <property type="entry name" value="HTH_RpiR"/>
</dbReference>
<dbReference type="Gene3D" id="3.40.50.10490">
    <property type="entry name" value="Glucose-6-phosphate isomerase like protein, domain 1"/>
    <property type="match status" value="1"/>
</dbReference>
<evidence type="ECO:0000313" key="7">
    <source>
        <dbReference type="Proteomes" id="UP001597519"/>
    </source>
</evidence>
<dbReference type="InterPro" id="IPR047640">
    <property type="entry name" value="RpiR-like"/>
</dbReference>
<name>A0ABW5WUX9_9STAP</name>
<evidence type="ECO:0000313" key="6">
    <source>
        <dbReference type="EMBL" id="MFD2830600.1"/>
    </source>
</evidence>
<evidence type="ECO:0000256" key="3">
    <source>
        <dbReference type="ARBA" id="ARBA00023163"/>
    </source>
</evidence>
<dbReference type="InterPro" id="IPR035472">
    <property type="entry name" value="RpiR-like_SIS"/>
</dbReference>